<dbReference type="PANTHER" id="PTHR34117">
    <property type="entry name" value="STYLE CELL-CYCLE INHIBITOR 1"/>
    <property type="match status" value="1"/>
</dbReference>
<dbReference type="STRING" id="684364.F4NSI3"/>
<dbReference type="RefSeq" id="XP_006675261.1">
    <property type="nucleotide sequence ID" value="XM_006675198.1"/>
</dbReference>
<name>F4NSI3_BATDJ</name>
<keyword evidence="3" id="KW-1185">Reference proteome</keyword>
<reference evidence="2 3" key="1">
    <citation type="submission" date="2009-12" db="EMBL/GenBank/DDBJ databases">
        <title>The draft genome of Batrachochytrium dendrobatidis.</title>
        <authorList>
            <consortium name="US DOE Joint Genome Institute (JGI-PGF)"/>
            <person name="Kuo A."/>
            <person name="Salamov A."/>
            <person name="Schmutz J."/>
            <person name="Lucas S."/>
            <person name="Pitluck S."/>
            <person name="Rosenblum E."/>
            <person name="Stajich J."/>
            <person name="Eisen M."/>
            <person name="Grigoriev I.V."/>
        </authorList>
    </citation>
    <scope>NUCLEOTIDE SEQUENCE [LARGE SCALE GENOMIC DNA]</scope>
    <source>
        <strain evidence="3">JAM81 / FGSC 10211</strain>
    </source>
</reference>
<accession>F4NSI3</accession>
<evidence type="ECO:0000256" key="1">
    <source>
        <dbReference type="SAM" id="MobiDB-lite"/>
    </source>
</evidence>
<proteinExistence type="predicted"/>
<dbReference type="OrthoDB" id="2139939at2759"/>
<evidence type="ECO:0000313" key="3">
    <source>
        <dbReference type="Proteomes" id="UP000007241"/>
    </source>
</evidence>
<dbReference type="InParanoid" id="F4NSI3"/>
<gene>
    <name evidence="2" type="ORF">BATDEDRAFT_21338</name>
</gene>
<feature type="region of interest" description="Disordered" evidence="1">
    <location>
        <begin position="1"/>
        <end position="32"/>
    </location>
</feature>
<feature type="compositionally biased region" description="Basic and acidic residues" evidence="1">
    <location>
        <begin position="8"/>
        <end position="32"/>
    </location>
</feature>
<dbReference type="PANTHER" id="PTHR34117:SF1">
    <property type="entry name" value="STYLE CELL-CYCLE INHIBITOR 1"/>
    <property type="match status" value="1"/>
</dbReference>
<dbReference type="InterPro" id="IPR044688">
    <property type="entry name" value="SCI-1-like"/>
</dbReference>
<evidence type="ECO:0000313" key="2">
    <source>
        <dbReference type="EMBL" id="EGF83027.1"/>
    </source>
</evidence>
<dbReference type="GeneID" id="18237628"/>
<sequence>MSKHEHNRRGDKSKKSSKEPVDSHSPKPISEEHYFQKAAEFQVWLSEKGYRFHDLSKSEAQDQFKKFIRRWNKGKLDDKYYKGIQALEVPFAARTGYKWNIKDINESEQILVHDSVESMTGSANTFNFGFRNGK</sequence>
<protein>
    <submittedName>
        <fullName evidence="2">Uncharacterized protein</fullName>
    </submittedName>
</protein>
<dbReference type="HOGENOM" id="CLU_1895783_0_0_1"/>
<dbReference type="EMBL" id="GL882879">
    <property type="protein sequence ID" value="EGF83027.1"/>
    <property type="molecule type" value="Genomic_DNA"/>
</dbReference>
<organism evidence="2 3">
    <name type="scientific">Batrachochytrium dendrobatidis (strain JAM81 / FGSC 10211)</name>
    <name type="common">Frog chytrid fungus</name>
    <dbReference type="NCBI Taxonomy" id="684364"/>
    <lineage>
        <taxon>Eukaryota</taxon>
        <taxon>Fungi</taxon>
        <taxon>Fungi incertae sedis</taxon>
        <taxon>Chytridiomycota</taxon>
        <taxon>Chytridiomycota incertae sedis</taxon>
        <taxon>Chytridiomycetes</taxon>
        <taxon>Rhizophydiales</taxon>
        <taxon>Rhizophydiales incertae sedis</taxon>
        <taxon>Batrachochytrium</taxon>
    </lineage>
</organism>
<dbReference type="Proteomes" id="UP000007241">
    <property type="component" value="Unassembled WGS sequence"/>
</dbReference>
<dbReference type="AlphaFoldDB" id="F4NSI3"/>